<protein>
    <recommendedName>
        <fullName evidence="4">DUF1700 domain-containing protein</fullName>
    </recommendedName>
</protein>
<feature type="transmembrane region" description="Helical" evidence="1">
    <location>
        <begin position="100"/>
        <end position="122"/>
    </location>
</feature>
<reference evidence="2 3" key="1">
    <citation type="submission" date="2023-07" db="EMBL/GenBank/DDBJ databases">
        <title>Genomic Encyclopedia of Type Strains, Phase IV (KMG-IV): sequencing the most valuable type-strain genomes for metagenomic binning, comparative biology and taxonomic classification.</title>
        <authorList>
            <person name="Goeker M."/>
        </authorList>
    </citation>
    <scope>NUCLEOTIDE SEQUENCE [LARGE SCALE GENOMIC DNA]</scope>
    <source>
        <strain evidence="2 3">DSM 19154</strain>
    </source>
</reference>
<name>A0ABT9YKK5_9BACI</name>
<dbReference type="Proteomes" id="UP001225034">
    <property type="component" value="Unassembled WGS sequence"/>
</dbReference>
<dbReference type="EMBL" id="JAUSUA010000005">
    <property type="protein sequence ID" value="MDQ0208397.1"/>
    <property type="molecule type" value="Genomic_DNA"/>
</dbReference>
<evidence type="ECO:0000313" key="3">
    <source>
        <dbReference type="Proteomes" id="UP001225034"/>
    </source>
</evidence>
<evidence type="ECO:0008006" key="4">
    <source>
        <dbReference type="Google" id="ProtNLM"/>
    </source>
</evidence>
<evidence type="ECO:0000256" key="1">
    <source>
        <dbReference type="SAM" id="Phobius"/>
    </source>
</evidence>
<keyword evidence="3" id="KW-1185">Reference proteome</keyword>
<evidence type="ECO:0000313" key="2">
    <source>
        <dbReference type="EMBL" id="MDQ0208397.1"/>
    </source>
</evidence>
<keyword evidence="1" id="KW-1133">Transmembrane helix</keyword>
<gene>
    <name evidence="2" type="ORF">J2S05_003208</name>
</gene>
<proteinExistence type="predicted"/>
<feature type="transmembrane region" description="Helical" evidence="1">
    <location>
        <begin position="71"/>
        <end position="94"/>
    </location>
</feature>
<comment type="caution">
    <text evidence="2">The sequence shown here is derived from an EMBL/GenBank/DDBJ whole genome shotgun (WGS) entry which is preliminary data.</text>
</comment>
<accession>A0ABT9YKK5</accession>
<organism evidence="2 3">
    <name type="scientific">Alkalicoccobacillus murimartini</name>
    <dbReference type="NCBI Taxonomy" id="171685"/>
    <lineage>
        <taxon>Bacteria</taxon>
        <taxon>Bacillati</taxon>
        <taxon>Bacillota</taxon>
        <taxon>Bacilli</taxon>
        <taxon>Bacillales</taxon>
        <taxon>Bacillaceae</taxon>
        <taxon>Alkalicoccobacillus</taxon>
    </lineage>
</organism>
<keyword evidence="1" id="KW-0812">Transmembrane</keyword>
<sequence length="148" mass="16966">MNKLMISFEGDLIRDQRLLKNYMKGPRPSVPKQVNQIVDAFVQVRHLKEEDDFYLEVAKAWVKDRAKIPHLVSLASYISFLTLWLGLLLIMYFAERVSGVPFFLFLFGFIFLPIIGLLSALLGRGWRKAILAILNLSNIVISGMILIQ</sequence>
<keyword evidence="1" id="KW-0472">Membrane</keyword>
<feature type="transmembrane region" description="Helical" evidence="1">
    <location>
        <begin position="129"/>
        <end position="147"/>
    </location>
</feature>